<feature type="region of interest" description="Disordered" evidence="1">
    <location>
        <begin position="1617"/>
        <end position="1742"/>
    </location>
</feature>
<dbReference type="OrthoDB" id="79771at2759"/>
<dbReference type="GeneID" id="42001666"/>
<dbReference type="Proteomes" id="UP000319731">
    <property type="component" value="Unassembled WGS sequence"/>
</dbReference>
<proteinExistence type="predicted"/>
<keyword evidence="4" id="KW-1185">Reference proteome</keyword>
<feature type="domain" description="C2" evidence="2">
    <location>
        <begin position="1257"/>
        <end position="1418"/>
    </location>
</feature>
<feature type="compositionally biased region" description="Polar residues" evidence="1">
    <location>
        <begin position="1818"/>
        <end position="1830"/>
    </location>
</feature>
<sequence>MNLSANSLPPKLTGPIKSILHLCTDKLVWTDPPSPSRSNNQSQQNILLPSARVRVSWWGEDPPGVVLQPSITGAGVVKSPRPSSLPILQSRIHGNSVATPPPPSTAVAKDTIKYAVRCGKKQFAQYLKDMGSLKLQIVTGGRVVGIASIKTLNSLCEESEHDGINGFFPVMSVQQSPSGEIQTLGRKLGELHVVVSLEAVSGSMISAGSSSHSLPQVAPRQEMDLADMVVESRQPPLVNASKVEVTRMDTPASGVVDAEKLDSFMKDSSLSDIQLPQLPDLDTSVDLVAAGNTTTDSVQRDFEIESYQESDDYTSSDPLDVEDDVIIEAINSRAGRSLLDRRLLNSRSNDMVDIHDGSIEDRDDEDDEEVLQGLDLDDLYSEDDITPKQLAKEVVAKPVAQVQPQEPPIHSGIPLSIDTLTSLGRVTTAVIHIARLELLPSVLSPLTTHYNINVTLPSSTPPTVLLPPNDDNMVTAPAPPRLGSYRPSTAINAKPPTPVTVLFDRTLKLPIRFDETSIKTWMARPLQLKLEASQSFSRASEIKRTRRVWSGTGLIAGKVVLEAMRNRWSGPVKIWTDISDSAAVVGGSGKKAVRARREIGDMILDVSLVEEFVGHSSYNSNPKPAVTFAATTPPPSSPRQQPAASIENASIAAPPISPAIVLPPPPQYFYFRVSTARALAVLPPVPGSTTLLSVSVRLFTPGPPIESAPVQYRAPFDLSTGKVGEPTDFAFVYTVPVAATPEFFSKHYNKPLILEVWAMETAHDEGPRLLGLVKLPLHALLAAAEARLLGPNNSSQEAVMVPDAEYALIDPFTGSGKGWVKSFLAFGSWAEICRVRKGLDDDNEGYKARLAEKREAKARKNQAAEASRVEEAKKAADAAKLKSNSAEISLEVTVHRACGLKPLVASAASQTSQGTYGPLDHALEVGASPYVAMYVFAPDNRPRHNDALDDATTLIRTRTLASTFTPDYEQTVIVGLKGLDYDIGEWIMKGGELYGEIRHHMSGTLETDVLLGTFSVPLVNVLTRSYGISQVWLPVIDASGGSTPAAVQVSVKAPNLEDQVMGGLVGTPSSEQTDLRARLKLQIGEIILPNREVDVLDWMRTSQNSILDPVEEGIWLRWRPHHVGAWQESAIHYISDRSSPLDLGYHGFLDVEVNPTELQLLDVEVWSQPAGTPKDSEIVGSAVVDWTSMVDSLRRARRRSNSVETTVAKLDQDAMLIHPQKANLGGAQLDLHVELQALKPVVMNNVFGLTSPIPQPIPAPHPMAVKPVPVIVNPVATVPIHVSIFRAQHIPAVPDLLSVESPFADPGTTQMSAPHVYVTFTWPQQQGVSVGQQTFKTPIARPGGSPIWEVDFVVYAERTLNALSALRGTPRSVLDVHVWHSIKTNRISTADDDAIKIGTARVDLSALVSGVRELHGWYAIQRQEDVNGTTCGELLVRVRPSEDLTVLMKELGGSPSRRDDVLVSPDRNTPPVLLPTKGVTVIVPSPDRQNGDKGTVAAAAAASAGQVDSGNSQTVDTWVWNGSAWEHKRVEVSGTSAVVLPTDVVKTDQDPRGGLRKALDGVEEVGRRIRQRLGTEPKESVAVGKNVVQQPNVTEFVALPGAPEVLCLPNEVRHRPKTPQEVYDDGMVIPPRPKTPIVDRPITPTVDLPPRPITPAVDLPPRPVTPAVDLPPRPKTPSSSIAPRSKTPITHNKSPRPTTPKLLKAPVILPPRPQTPSTFTPQSPINLPPRPRSTSPTSGSWRHHHHNLLLLKPMAQSMPPRPTSASMQASSPIPPRPKSPSRNVVSLSPALSPTSRYIPAVSTGASPIQASREVSRPRTPQSPEWFTTSRFGRDTPIVNSKLASLSSSNLKDSGVSPERHGVEVFELDELSVLSGWADRSATNIEPPRRLSVDDAEGEQDEEEDAHVATANILEQLHQLRQQTDVALGRMPSPRIPSTIDDDDNDVESESDPTEAFDDVDIGLGNQEEEYNQLDDLDNDEMEEEGTTTGDDSDDYIVAFRRIGQKPSVFESRPPLAALSSSMHWARWKDDKELESLPLPNVGGSSSGGNTGGEKKDGDAARVSRMARILFE</sequence>
<name>A0A507CJ10_9FUNG</name>
<dbReference type="InterPro" id="IPR000008">
    <property type="entry name" value="C2_dom"/>
</dbReference>
<gene>
    <name evidence="3" type="ORF">SmJEL517_g00440</name>
</gene>
<feature type="compositionally biased region" description="Low complexity" evidence="1">
    <location>
        <begin position="1715"/>
        <end position="1724"/>
    </location>
</feature>
<dbReference type="CDD" id="cd00030">
    <property type="entry name" value="C2"/>
    <property type="match status" value="1"/>
</dbReference>
<feature type="region of interest" description="Disordered" evidence="1">
    <location>
        <begin position="1755"/>
        <end position="1788"/>
    </location>
</feature>
<organism evidence="3 4">
    <name type="scientific">Synchytrium microbalum</name>
    <dbReference type="NCBI Taxonomy" id="1806994"/>
    <lineage>
        <taxon>Eukaryota</taxon>
        <taxon>Fungi</taxon>
        <taxon>Fungi incertae sedis</taxon>
        <taxon>Chytridiomycota</taxon>
        <taxon>Chytridiomycota incertae sedis</taxon>
        <taxon>Chytridiomycetes</taxon>
        <taxon>Synchytriales</taxon>
        <taxon>Synchytriaceae</taxon>
        <taxon>Synchytrium</taxon>
    </lineage>
</organism>
<feature type="region of interest" description="Disordered" evidence="1">
    <location>
        <begin position="1884"/>
        <end position="1904"/>
    </location>
</feature>
<dbReference type="PANTHER" id="PTHR21254:SF1">
    <property type="entry name" value="C2 DOMAIN-CONTAINING PROTEIN 3"/>
    <property type="match status" value="1"/>
</dbReference>
<feature type="compositionally biased region" description="Acidic residues" evidence="1">
    <location>
        <begin position="1939"/>
        <end position="1993"/>
    </location>
</feature>
<dbReference type="GO" id="GO:0005815">
    <property type="term" value="C:microtubule organizing center"/>
    <property type="evidence" value="ECO:0007669"/>
    <property type="project" value="TreeGrafter"/>
</dbReference>
<reference evidence="3 4" key="1">
    <citation type="journal article" date="2019" name="Sci. Rep.">
        <title>Comparative genomics of chytrid fungi reveal insights into the obligate biotrophic and pathogenic lifestyle of Synchytrium endobioticum.</title>
        <authorList>
            <person name="van de Vossenberg B.T.L.H."/>
            <person name="Warris S."/>
            <person name="Nguyen H.D.T."/>
            <person name="van Gent-Pelzer M.P.E."/>
            <person name="Joly D.L."/>
            <person name="van de Geest H.C."/>
            <person name="Bonants P.J.M."/>
            <person name="Smith D.S."/>
            <person name="Levesque C.A."/>
            <person name="van der Lee T.A.J."/>
        </authorList>
    </citation>
    <scope>NUCLEOTIDE SEQUENCE [LARGE SCALE GENOMIC DNA]</scope>
    <source>
        <strain evidence="3 4">JEL517</strain>
    </source>
</reference>
<feature type="compositionally biased region" description="Polar residues" evidence="1">
    <location>
        <begin position="1676"/>
        <end position="1696"/>
    </location>
</feature>
<evidence type="ECO:0000313" key="4">
    <source>
        <dbReference type="Proteomes" id="UP000319731"/>
    </source>
</evidence>
<feature type="region of interest" description="Disordered" evidence="1">
    <location>
        <begin position="1925"/>
        <end position="1993"/>
    </location>
</feature>
<accession>A0A507CJ10</accession>
<dbReference type="Pfam" id="PF00168">
    <property type="entry name" value="C2"/>
    <property type="match status" value="1"/>
</dbReference>
<dbReference type="STRING" id="1806994.A0A507CJ10"/>
<dbReference type="PROSITE" id="PS50004">
    <property type="entry name" value="C2"/>
    <property type="match status" value="1"/>
</dbReference>
<dbReference type="RefSeq" id="XP_031027666.1">
    <property type="nucleotide sequence ID" value="XM_031166369.1"/>
</dbReference>
<dbReference type="EMBL" id="QEAO01000002">
    <property type="protein sequence ID" value="TPX37755.1"/>
    <property type="molecule type" value="Genomic_DNA"/>
</dbReference>
<dbReference type="PANTHER" id="PTHR21254">
    <property type="entry name" value="C2 DOMAIN-CONTAINING PROTEIN 3"/>
    <property type="match status" value="1"/>
</dbReference>
<dbReference type="GO" id="GO:0060271">
    <property type="term" value="P:cilium assembly"/>
    <property type="evidence" value="ECO:0007669"/>
    <property type="project" value="TreeGrafter"/>
</dbReference>
<feature type="compositionally biased region" description="Acidic residues" evidence="1">
    <location>
        <begin position="1893"/>
        <end position="1904"/>
    </location>
</feature>
<dbReference type="SMART" id="SM00239">
    <property type="entry name" value="C2"/>
    <property type="match status" value="2"/>
</dbReference>
<comment type="caution">
    <text evidence="3">The sequence shown here is derived from an EMBL/GenBank/DDBJ whole genome shotgun (WGS) entry which is preliminary data.</text>
</comment>
<dbReference type="Pfam" id="PF25339">
    <property type="entry name" value="C2_C2CD3_N"/>
    <property type="match status" value="1"/>
</dbReference>
<feature type="region of interest" description="Disordered" evidence="1">
    <location>
        <begin position="2034"/>
        <end position="2062"/>
    </location>
</feature>
<dbReference type="InterPro" id="IPR035892">
    <property type="entry name" value="C2_domain_sf"/>
</dbReference>
<evidence type="ECO:0000313" key="3">
    <source>
        <dbReference type="EMBL" id="TPX37755.1"/>
    </source>
</evidence>
<evidence type="ECO:0000256" key="1">
    <source>
        <dbReference type="SAM" id="MobiDB-lite"/>
    </source>
</evidence>
<feature type="region of interest" description="Disordered" evidence="1">
    <location>
        <begin position="1802"/>
        <end position="1831"/>
    </location>
</feature>
<dbReference type="SUPFAM" id="SSF49562">
    <property type="entry name" value="C2 domain (Calcium/lipid-binding domain, CaLB)"/>
    <property type="match status" value="1"/>
</dbReference>
<feature type="compositionally biased region" description="Basic and acidic residues" evidence="1">
    <location>
        <begin position="2052"/>
        <end position="2061"/>
    </location>
</feature>
<dbReference type="Gene3D" id="2.60.40.150">
    <property type="entry name" value="C2 domain"/>
    <property type="match status" value="1"/>
</dbReference>
<dbReference type="InterPro" id="IPR057537">
    <property type="entry name" value="C2_C2CD3_N"/>
</dbReference>
<protein>
    <recommendedName>
        <fullName evidence="2">C2 domain-containing protein</fullName>
    </recommendedName>
</protein>
<feature type="compositionally biased region" description="Pro residues" evidence="1">
    <location>
        <begin position="1647"/>
        <end position="1675"/>
    </location>
</feature>
<evidence type="ECO:0000259" key="2">
    <source>
        <dbReference type="PROSITE" id="PS50004"/>
    </source>
</evidence>